<feature type="non-terminal residue" evidence="1">
    <location>
        <position position="1"/>
    </location>
</feature>
<proteinExistence type="predicted"/>
<organism evidence="1 2">
    <name type="scientific">Streptomyces chisholmiae</name>
    <dbReference type="NCBI Taxonomy" id="3075540"/>
    <lineage>
        <taxon>Bacteria</taxon>
        <taxon>Bacillati</taxon>
        <taxon>Actinomycetota</taxon>
        <taxon>Actinomycetes</taxon>
        <taxon>Kitasatosporales</taxon>
        <taxon>Streptomycetaceae</taxon>
        <taxon>Streptomyces</taxon>
    </lineage>
</organism>
<evidence type="ECO:0000313" key="2">
    <source>
        <dbReference type="Proteomes" id="UP001183410"/>
    </source>
</evidence>
<accession>A0ABU2K1U9</accession>
<evidence type="ECO:0000313" key="1">
    <source>
        <dbReference type="EMBL" id="MDT0271042.1"/>
    </source>
</evidence>
<comment type="caution">
    <text evidence="1">The sequence shown here is derived from an EMBL/GenBank/DDBJ whole genome shotgun (WGS) entry which is preliminary data.</text>
</comment>
<keyword evidence="2" id="KW-1185">Reference proteome</keyword>
<protein>
    <submittedName>
        <fullName evidence="1">Transporter substrate-binding domain-containing protein</fullName>
    </submittedName>
</protein>
<dbReference type="EMBL" id="JAVREO010000185">
    <property type="protein sequence ID" value="MDT0271042.1"/>
    <property type="molecule type" value="Genomic_DNA"/>
</dbReference>
<name>A0ABU2K1U9_9ACTN</name>
<gene>
    <name evidence="1" type="ORF">RM844_32715</name>
</gene>
<sequence>ILAGYAAQSPGTFKIAGDTFSEERYGIGLKKGDTELRNKINTALEKMESSGAWKEAFERNLGPAGIPTPAPPAVERN</sequence>
<dbReference type="Proteomes" id="UP001183410">
    <property type="component" value="Unassembled WGS sequence"/>
</dbReference>
<dbReference type="Gene3D" id="3.40.190.10">
    <property type="entry name" value="Periplasmic binding protein-like II"/>
    <property type="match status" value="2"/>
</dbReference>
<reference evidence="2" key="1">
    <citation type="submission" date="2023-07" db="EMBL/GenBank/DDBJ databases">
        <title>30 novel species of actinomycetes from the DSMZ collection.</title>
        <authorList>
            <person name="Nouioui I."/>
        </authorList>
    </citation>
    <scope>NUCLEOTIDE SEQUENCE [LARGE SCALE GENOMIC DNA]</scope>
    <source>
        <strain evidence="2">DSM 44915</strain>
    </source>
</reference>
<dbReference type="SUPFAM" id="SSF53850">
    <property type="entry name" value="Periplasmic binding protein-like II"/>
    <property type="match status" value="1"/>
</dbReference>